<dbReference type="PANTHER" id="PTHR35205">
    <property type="entry name" value="NB-ARC AND TPR DOMAIN PROTEIN"/>
    <property type="match status" value="1"/>
</dbReference>
<evidence type="ECO:0000313" key="1">
    <source>
        <dbReference type="EMBL" id="KAK0716392.1"/>
    </source>
</evidence>
<name>A0AA40DWP8_9PEZI</name>
<gene>
    <name evidence="1" type="ORF">B0H67DRAFT_684372</name>
</gene>
<accession>A0AA40DWP8</accession>
<dbReference type="PANTHER" id="PTHR35205:SF1">
    <property type="entry name" value="ZU5 DOMAIN-CONTAINING PROTEIN"/>
    <property type="match status" value="1"/>
</dbReference>
<organism evidence="1 2">
    <name type="scientific">Lasiosphaeris hirsuta</name>
    <dbReference type="NCBI Taxonomy" id="260670"/>
    <lineage>
        <taxon>Eukaryota</taxon>
        <taxon>Fungi</taxon>
        <taxon>Dikarya</taxon>
        <taxon>Ascomycota</taxon>
        <taxon>Pezizomycotina</taxon>
        <taxon>Sordariomycetes</taxon>
        <taxon>Sordariomycetidae</taxon>
        <taxon>Sordariales</taxon>
        <taxon>Lasiosphaeriaceae</taxon>
        <taxon>Lasiosphaeris</taxon>
    </lineage>
</organism>
<reference evidence="1" key="1">
    <citation type="submission" date="2023-06" db="EMBL/GenBank/DDBJ databases">
        <title>Genome-scale phylogeny and comparative genomics of the fungal order Sordariales.</title>
        <authorList>
            <consortium name="Lawrence Berkeley National Laboratory"/>
            <person name="Hensen N."/>
            <person name="Bonometti L."/>
            <person name="Westerberg I."/>
            <person name="Brannstrom I.O."/>
            <person name="Guillou S."/>
            <person name="Cros-Aarteil S."/>
            <person name="Calhoun S."/>
            <person name="Haridas S."/>
            <person name="Kuo A."/>
            <person name="Mondo S."/>
            <person name="Pangilinan J."/>
            <person name="Riley R."/>
            <person name="Labutti K."/>
            <person name="Andreopoulos B."/>
            <person name="Lipzen A."/>
            <person name="Chen C."/>
            <person name="Yanf M."/>
            <person name="Daum C."/>
            <person name="Ng V."/>
            <person name="Clum A."/>
            <person name="Steindorff A."/>
            <person name="Ohm R."/>
            <person name="Martin F."/>
            <person name="Silar P."/>
            <person name="Natvig D."/>
            <person name="Lalanne C."/>
            <person name="Gautier V."/>
            <person name="Ament-Velasquez S.L."/>
            <person name="Kruys A."/>
            <person name="Hutchinson M.I."/>
            <person name="Powell A.J."/>
            <person name="Barry K."/>
            <person name="Miller A.N."/>
            <person name="Grigoriev I.V."/>
            <person name="Debuchy R."/>
            <person name="Gladieux P."/>
            <person name="Thoren M.H."/>
            <person name="Johannesson H."/>
        </authorList>
    </citation>
    <scope>NUCLEOTIDE SEQUENCE</scope>
    <source>
        <strain evidence="1">SMH4607-1</strain>
    </source>
</reference>
<sequence>MAEQVVDQATDQVADQVIELVDLDLEAGGQQAAGLVERQPARQHAMTHRIDHRGIQTRFFTPGTPLINQDFETLFFNETLKTPVPVLDPVLIVSKFSAVVQGAVNAEDLSLDSNRDWLIILDNVDDLESFDFRELIPQTEEHGAVTLTSRRSDLVVRWDAIEVKTMDEDEATDLVIASTKFADGKTPNTLLRCWDTYHLAIVQAGSFIAVRRPPPNPTANYIELFRRNPRTVLGHKNKPKATCDYRNDTILTTWEISYHTVREKMPRAAQILQMCAPFYIVKRSKKTCFSLGYRQARAKARETLEMLYRYPAVPDLRK</sequence>
<dbReference type="Proteomes" id="UP001172102">
    <property type="component" value="Unassembled WGS sequence"/>
</dbReference>
<proteinExistence type="predicted"/>
<dbReference type="AlphaFoldDB" id="A0AA40DWP8"/>
<comment type="caution">
    <text evidence="1">The sequence shown here is derived from an EMBL/GenBank/DDBJ whole genome shotgun (WGS) entry which is preliminary data.</text>
</comment>
<keyword evidence="2" id="KW-1185">Reference proteome</keyword>
<protein>
    <submittedName>
        <fullName evidence="1">Uncharacterized protein</fullName>
    </submittedName>
</protein>
<dbReference type="EMBL" id="JAUKUA010000004">
    <property type="protein sequence ID" value="KAK0716392.1"/>
    <property type="molecule type" value="Genomic_DNA"/>
</dbReference>
<evidence type="ECO:0000313" key="2">
    <source>
        <dbReference type="Proteomes" id="UP001172102"/>
    </source>
</evidence>